<dbReference type="SUPFAM" id="SSF50129">
    <property type="entry name" value="GroES-like"/>
    <property type="match status" value="1"/>
</dbReference>
<dbReference type="SUPFAM" id="SSF51735">
    <property type="entry name" value="NAD(P)-binding Rossmann-fold domains"/>
    <property type="match status" value="1"/>
</dbReference>
<evidence type="ECO:0000313" key="6">
    <source>
        <dbReference type="EMBL" id="PAV19187.1"/>
    </source>
</evidence>
<sequence length="376" mass="40706">MESLSREIPATMKGVHILGDKKLEIRTSEVPQPGYNQVLVQTRASTLCGSDLRSIYRPKVHKTGAEGYLGVIAGHEPCGIIVKRGPGVLDVWKEGTRVVVYHIQGCGSCHHCRQGLYISCESPERKAYGWQRDGGHGEYILVDVQSLVRLTDPLTYIDGAIIACGFGTAYAACIRAQISGRDRVLVTGLGPVGLGVALLAQKMGAKVLGVEFDTDRVAFAKKIGIESFECVKSHDPKSIGSGHADVEAVKRWSDGEGVDVAIDCSGSAIARLTCLKSARGWGRVVFVGEGGTVSFDVSDVVIHKSLSVYGSWVCSIGQMEDLVERLVWWNLHPEITVTDTFSIDEAEKAYKLFDGGKTGKCAILYQEEKQVYSIGI</sequence>
<dbReference type="Gene3D" id="3.90.180.10">
    <property type="entry name" value="Medium-chain alcohol dehydrogenases, catalytic domain"/>
    <property type="match status" value="1"/>
</dbReference>
<evidence type="ECO:0000256" key="1">
    <source>
        <dbReference type="ARBA" id="ARBA00022723"/>
    </source>
</evidence>
<feature type="domain" description="Enoyl reductase (ER)" evidence="5">
    <location>
        <begin position="19"/>
        <end position="363"/>
    </location>
</feature>
<dbReference type="AlphaFoldDB" id="A0A286UHX3"/>
<dbReference type="STRING" id="2282107.A0A286UHX3"/>
<accession>A0A286UHX3</accession>
<dbReference type="InParanoid" id="A0A286UHX3"/>
<evidence type="ECO:0000259" key="5">
    <source>
        <dbReference type="SMART" id="SM00829"/>
    </source>
</evidence>
<proteinExistence type="inferred from homology"/>
<dbReference type="InterPro" id="IPR050129">
    <property type="entry name" value="Zn_alcohol_dh"/>
</dbReference>
<dbReference type="Pfam" id="PF08240">
    <property type="entry name" value="ADH_N"/>
    <property type="match status" value="1"/>
</dbReference>
<keyword evidence="1 4" id="KW-0479">Metal-binding</keyword>
<evidence type="ECO:0000256" key="4">
    <source>
        <dbReference type="RuleBase" id="RU361277"/>
    </source>
</evidence>
<name>A0A286UHX3_9AGAM</name>
<evidence type="ECO:0000256" key="3">
    <source>
        <dbReference type="ARBA" id="ARBA00023002"/>
    </source>
</evidence>
<comment type="caution">
    <text evidence="6">The sequence shown here is derived from an EMBL/GenBank/DDBJ whole genome shotgun (WGS) entry which is preliminary data.</text>
</comment>
<dbReference type="GO" id="GO:0008270">
    <property type="term" value="F:zinc ion binding"/>
    <property type="evidence" value="ECO:0007669"/>
    <property type="project" value="InterPro"/>
</dbReference>
<dbReference type="InterPro" id="IPR036291">
    <property type="entry name" value="NAD(P)-bd_dom_sf"/>
</dbReference>
<dbReference type="SMART" id="SM00829">
    <property type="entry name" value="PKS_ER"/>
    <property type="match status" value="1"/>
</dbReference>
<dbReference type="OrthoDB" id="2148442at2759"/>
<evidence type="ECO:0000256" key="2">
    <source>
        <dbReference type="ARBA" id="ARBA00022833"/>
    </source>
</evidence>
<dbReference type="PANTHER" id="PTHR43401:SF5">
    <property type="entry name" value="ALCOHOL DEHYDROGENASE-RELATED"/>
    <property type="match status" value="1"/>
</dbReference>
<dbReference type="Proteomes" id="UP000217199">
    <property type="component" value="Unassembled WGS sequence"/>
</dbReference>
<organism evidence="6 7">
    <name type="scientific">Pyrrhoderma noxium</name>
    <dbReference type="NCBI Taxonomy" id="2282107"/>
    <lineage>
        <taxon>Eukaryota</taxon>
        <taxon>Fungi</taxon>
        <taxon>Dikarya</taxon>
        <taxon>Basidiomycota</taxon>
        <taxon>Agaricomycotina</taxon>
        <taxon>Agaricomycetes</taxon>
        <taxon>Hymenochaetales</taxon>
        <taxon>Hymenochaetaceae</taxon>
        <taxon>Pyrrhoderma</taxon>
    </lineage>
</organism>
<keyword evidence="3" id="KW-0560">Oxidoreductase</keyword>
<keyword evidence="7" id="KW-1185">Reference proteome</keyword>
<reference evidence="6 7" key="1">
    <citation type="journal article" date="2017" name="Mol. Ecol.">
        <title>Comparative and population genomic landscape of Phellinus noxius: A hypervariable fungus causing root rot in trees.</title>
        <authorList>
            <person name="Chung C.L."/>
            <person name="Lee T.J."/>
            <person name="Akiba M."/>
            <person name="Lee H.H."/>
            <person name="Kuo T.H."/>
            <person name="Liu D."/>
            <person name="Ke H.M."/>
            <person name="Yokoi T."/>
            <person name="Roa M.B."/>
            <person name="Lu M.J."/>
            <person name="Chang Y.Y."/>
            <person name="Ann P.J."/>
            <person name="Tsai J.N."/>
            <person name="Chen C.Y."/>
            <person name="Tzean S.S."/>
            <person name="Ota Y."/>
            <person name="Hattori T."/>
            <person name="Sahashi N."/>
            <person name="Liou R.F."/>
            <person name="Kikuchi T."/>
            <person name="Tsai I.J."/>
        </authorList>
    </citation>
    <scope>NUCLEOTIDE SEQUENCE [LARGE SCALE GENOMIC DNA]</scope>
    <source>
        <strain evidence="6 7">FFPRI411160</strain>
    </source>
</reference>
<dbReference type="PANTHER" id="PTHR43401">
    <property type="entry name" value="L-THREONINE 3-DEHYDROGENASE"/>
    <property type="match status" value="1"/>
</dbReference>
<dbReference type="InterPro" id="IPR002328">
    <property type="entry name" value="ADH_Zn_CS"/>
</dbReference>
<dbReference type="EMBL" id="NBII01000005">
    <property type="protein sequence ID" value="PAV19187.1"/>
    <property type="molecule type" value="Genomic_DNA"/>
</dbReference>
<dbReference type="InterPro" id="IPR013154">
    <property type="entry name" value="ADH-like_N"/>
</dbReference>
<protein>
    <submittedName>
        <fullName evidence="6">Oxidoreductase</fullName>
    </submittedName>
</protein>
<keyword evidence="2 4" id="KW-0862">Zinc</keyword>
<dbReference type="PROSITE" id="PS00059">
    <property type="entry name" value="ADH_ZINC"/>
    <property type="match status" value="1"/>
</dbReference>
<dbReference type="GO" id="GO:0016491">
    <property type="term" value="F:oxidoreductase activity"/>
    <property type="evidence" value="ECO:0007669"/>
    <property type="project" value="UniProtKB-KW"/>
</dbReference>
<comment type="similarity">
    <text evidence="4">Belongs to the zinc-containing alcohol dehydrogenase family.</text>
</comment>
<dbReference type="InterPro" id="IPR013149">
    <property type="entry name" value="ADH-like_C"/>
</dbReference>
<dbReference type="InterPro" id="IPR011032">
    <property type="entry name" value="GroES-like_sf"/>
</dbReference>
<dbReference type="Pfam" id="PF00107">
    <property type="entry name" value="ADH_zinc_N"/>
    <property type="match status" value="1"/>
</dbReference>
<dbReference type="InterPro" id="IPR020843">
    <property type="entry name" value="ER"/>
</dbReference>
<gene>
    <name evidence="6" type="ORF">PNOK_0603100</name>
</gene>
<comment type="cofactor">
    <cofactor evidence="4">
        <name>Zn(2+)</name>
        <dbReference type="ChEBI" id="CHEBI:29105"/>
    </cofactor>
</comment>
<evidence type="ECO:0000313" key="7">
    <source>
        <dbReference type="Proteomes" id="UP000217199"/>
    </source>
</evidence>
<dbReference type="CDD" id="cd08239">
    <property type="entry name" value="THR_DH_like"/>
    <property type="match status" value="1"/>
</dbReference>